<dbReference type="Proteomes" id="UP000095286">
    <property type="component" value="Unplaced"/>
</dbReference>
<protein>
    <submittedName>
        <fullName evidence="2">60S ribosomal protein L29</fullName>
    </submittedName>
</protein>
<evidence type="ECO:0000313" key="2">
    <source>
        <dbReference type="WBParaSite" id="RSKR_0000626050.1"/>
    </source>
</evidence>
<reference evidence="2" key="1">
    <citation type="submission" date="2016-11" db="UniProtKB">
        <authorList>
            <consortium name="WormBaseParasite"/>
        </authorList>
    </citation>
    <scope>IDENTIFICATION</scope>
    <source>
        <strain evidence="2">KR3021</strain>
    </source>
</reference>
<evidence type="ECO:0000313" key="1">
    <source>
        <dbReference type="Proteomes" id="UP000095286"/>
    </source>
</evidence>
<sequence>MTKTGNKKISVQELHIKLAWNEKDSLKKKAMCDFLFKNEQNFYCLGKKKNNGAVERVKERKAWKSLEKIRRSPRIKVKDDQTKKAMMLKRALNKIRIDCVNCGQ</sequence>
<name>A0AC35TZU7_9BILA</name>
<dbReference type="WBParaSite" id="RSKR_0000626050.1">
    <property type="protein sequence ID" value="RSKR_0000626050.1"/>
    <property type="gene ID" value="RSKR_0000626050"/>
</dbReference>
<accession>A0AC35TZU7</accession>
<organism evidence="1 2">
    <name type="scientific">Rhabditophanes sp. KR3021</name>
    <dbReference type="NCBI Taxonomy" id="114890"/>
    <lineage>
        <taxon>Eukaryota</taxon>
        <taxon>Metazoa</taxon>
        <taxon>Ecdysozoa</taxon>
        <taxon>Nematoda</taxon>
        <taxon>Chromadorea</taxon>
        <taxon>Rhabditida</taxon>
        <taxon>Tylenchina</taxon>
        <taxon>Panagrolaimomorpha</taxon>
        <taxon>Strongyloidoidea</taxon>
        <taxon>Alloionematidae</taxon>
        <taxon>Rhabditophanes</taxon>
    </lineage>
</organism>
<proteinExistence type="predicted"/>